<dbReference type="SUPFAM" id="SSF50729">
    <property type="entry name" value="PH domain-like"/>
    <property type="match status" value="1"/>
</dbReference>
<feature type="region of interest" description="Disordered" evidence="3">
    <location>
        <begin position="1"/>
        <end position="91"/>
    </location>
</feature>
<dbReference type="AlphaFoldDB" id="A0A0K8TLX0"/>
<evidence type="ECO:0000259" key="4">
    <source>
        <dbReference type="PROSITE" id="PS50196"/>
    </source>
</evidence>
<dbReference type="Pfam" id="PF00638">
    <property type="entry name" value="Ran_BP1"/>
    <property type="match status" value="1"/>
</dbReference>
<organism evidence="5">
    <name type="scientific">Tabanus bromius</name>
    <name type="common">Band-eyed brown horse fly</name>
    <dbReference type="NCBI Taxonomy" id="304241"/>
    <lineage>
        <taxon>Eukaryota</taxon>
        <taxon>Metazoa</taxon>
        <taxon>Ecdysozoa</taxon>
        <taxon>Arthropoda</taxon>
        <taxon>Hexapoda</taxon>
        <taxon>Insecta</taxon>
        <taxon>Pterygota</taxon>
        <taxon>Neoptera</taxon>
        <taxon>Endopterygota</taxon>
        <taxon>Diptera</taxon>
        <taxon>Brachycera</taxon>
        <taxon>Tabanomorpha</taxon>
        <taxon>Tabanoidea</taxon>
        <taxon>Tabanidae</taxon>
        <taxon>Tabanus</taxon>
    </lineage>
</organism>
<evidence type="ECO:0000256" key="2">
    <source>
        <dbReference type="ARBA" id="ARBA00023242"/>
    </source>
</evidence>
<sequence length="360" mass="39480">SSDNSNDPAPSVIQGPRSNVKLRSSMLRPSLFGSKLNSNTAEEQSEDPVKVNPFLSLADDKSLDNNGSTDPTDAKEKARDEEKISDPLSLLAKNGLPKSTLFAATKTSIPLSEGTPFVFGQNVHERVTGECVQNVHQTADSSKIESDSSNQSSASTNLLFSSAIQNTKASSDKNDVEKPQSEAESKSLTEVAREYEESRAQKRKYEEVETFTGEEKEINVVDINCKLFAFVNANWEERGRGSLRLNDSREDEEYSRVVFRTSGNLRVLINTKVWPDMVAEKAGPKSLRLTAIDNNGQVKIFLVMTRPDDINILSNELSKRIKECKSKKPGSDNGANGADTASKTDTESEPSSKKPAVELN</sequence>
<feature type="compositionally biased region" description="Basic and acidic residues" evidence="3">
    <location>
        <begin position="72"/>
        <end position="85"/>
    </location>
</feature>
<proteinExistence type="evidence at transcript level"/>
<name>A0A0K8TLX0_TABBR</name>
<feature type="compositionally biased region" description="Basic and acidic residues" evidence="3">
    <location>
        <begin position="342"/>
        <end position="360"/>
    </location>
</feature>
<dbReference type="GO" id="GO:0006611">
    <property type="term" value="P:protein export from nucleus"/>
    <property type="evidence" value="ECO:0007669"/>
    <property type="project" value="TreeGrafter"/>
</dbReference>
<dbReference type="InterPro" id="IPR045255">
    <property type="entry name" value="RanBP1-like"/>
</dbReference>
<feature type="region of interest" description="Disordered" evidence="3">
    <location>
        <begin position="323"/>
        <end position="360"/>
    </location>
</feature>
<feature type="region of interest" description="Disordered" evidence="3">
    <location>
        <begin position="167"/>
        <end position="205"/>
    </location>
</feature>
<keyword evidence="2" id="KW-0539">Nucleus</keyword>
<evidence type="ECO:0000256" key="1">
    <source>
        <dbReference type="ARBA" id="ARBA00004123"/>
    </source>
</evidence>
<reference evidence="5" key="1">
    <citation type="journal article" date="2015" name="Insect Biochem. Mol. Biol.">
        <title>An insight into the sialome of the horse fly, Tabanus bromius.</title>
        <authorList>
            <person name="Ribeiro J.M."/>
            <person name="Kazimirova M."/>
            <person name="Takac P."/>
            <person name="Andersen J.F."/>
            <person name="Francischetti I.M."/>
        </authorList>
    </citation>
    <scope>NUCLEOTIDE SEQUENCE</scope>
</reference>
<accession>A0A0K8TLX0</accession>
<evidence type="ECO:0000256" key="3">
    <source>
        <dbReference type="SAM" id="MobiDB-lite"/>
    </source>
</evidence>
<feature type="compositionally biased region" description="Basic and acidic residues" evidence="3">
    <location>
        <begin position="170"/>
        <end position="205"/>
    </location>
</feature>
<feature type="non-terminal residue" evidence="5">
    <location>
        <position position="1"/>
    </location>
</feature>
<dbReference type="PROSITE" id="PS50196">
    <property type="entry name" value="RANBD1"/>
    <property type="match status" value="1"/>
</dbReference>
<dbReference type="CDD" id="cd13180">
    <property type="entry name" value="RanBD_RanBP3"/>
    <property type="match status" value="1"/>
</dbReference>
<dbReference type="InterPro" id="IPR011993">
    <property type="entry name" value="PH-like_dom_sf"/>
</dbReference>
<dbReference type="SMART" id="SM00160">
    <property type="entry name" value="RanBD"/>
    <property type="match status" value="1"/>
</dbReference>
<evidence type="ECO:0000313" key="5">
    <source>
        <dbReference type="EMBL" id="JAI15121.1"/>
    </source>
</evidence>
<feature type="domain" description="RanBD1" evidence="4">
    <location>
        <begin position="194"/>
        <end position="277"/>
    </location>
</feature>
<protein>
    <submittedName>
        <fullName evidence="5">Putative ran-binding protein ranbp3</fullName>
    </submittedName>
</protein>
<dbReference type="InterPro" id="IPR000156">
    <property type="entry name" value="Ran_bind_dom"/>
</dbReference>
<dbReference type="GO" id="GO:0005634">
    <property type="term" value="C:nucleus"/>
    <property type="evidence" value="ECO:0007669"/>
    <property type="project" value="UniProtKB-SubCell"/>
</dbReference>
<dbReference type="PANTHER" id="PTHR23138">
    <property type="entry name" value="RAN BINDING PROTEIN"/>
    <property type="match status" value="1"/>
</dbReference>
<dbReference type="PANTHER" id="PTHR23138:SF142">
    <property type="entry name" value="RAN-BINDING PROTEIN 3B-RELATED"/>
    <property type="match status" value="1"/>
</dbReference>
<dbReference type="Gene3D" id="2.30.29.30">
    <property type="entry name" value="Pleckstrin-homology domain (PH domain)/Phosphotyrosine-binding domain (PTB)"/>
    <property type="match status" value="1"/>
</dbReference>
<comment type="subcellular location">
    <subcellularLocation>
        <location evidence="1">Nucleus</location>
    </subcellularLocation>
</comment>
<dbReference type="EMBL" id="GDAI01002482">
    <property type="protein sequence ID" value="JAI15121.1"/>
    <property type="molecule type" value="mRNA"/>
</dbReference>